<dbReference type="EMBL" id="JACHFD010000037">
    <property type="protein sequence ID" value="MBB5353828.1"/>
    <property type="molecule type" value="Genomic_DNA"/>
</dbReference>
<sequence length="168" mass="18804">MDQALHRLTAGETIRRLAFGLYDYPKSHPKLGLLSPKPDDIARAISEKDDSRLQPSGAYSVNLLGLSQQVPAKIVYLTDGAEKSVEVGNQRIQLRRTTPKNMATAGRPSGLVIQAFRYLGKEGVTDAHLDTLKQVLLDSDRERLWKDRVHAPAWMHPLFEKLRPPTPT</sequence>
<gene>
    <name evidence="1" type="ORF">HNR46_004092</name>
</gene>
<comment type="caution">
    <text evidence="1">The sequence shown here is derived from an EMBL/GenBank/DDBJ whole genome shotgun (WGS) entry which is preliminary data.</text>
</comment>
<dbReference type="Pfam" id="PF19570">
    <property type="entry name" value="DUF6088"/>
    <property type="match status" value="1"/>
</dbReference>
<dbReference type="InterPro" id="IPR045738">
    <property type="entry name" value="DUF6088"/>
</dbReference>
<keyword evidence="2" id="KW-1185">Reference proteome</keyword>
<organism evidence="1 2">
    <name type="scientific">Haloferula luteola</name>
    <dbReference type="NCBI Taxonomy" id="595692"/>
    <lineage>
        <taxon>Bacteria</taxon>
        <taxon>Pseudomonadati</taxon>
        <taxon>Verrucomicrobiota</taxon>
        <taxon>Verrucomicrobiia</taxon>
        <taxon>Verrucomicrobiales</taxon>
        <taxon>Verrucomicrobiaceae</taxon>
        <taxon>Haloferula</taxon>
    </lineage>
</organism>
<evidence type="ECO:0000313" key="2">
    <source>
        <dbReference type="Proteomes" id="UP000557717"/>
    </source>
</evidence>
<proteinExistence type="predicted"/>
<accession>A0A840VGW1</accession>
<dbReference type="Proteomes" id="UP000557717">
    <property type="component" value="Unassembled WGS sequence"/>
</dbReference>
<reference evidence="1 2" key="1">
    <citation type="submission" date="2020-08" db="EMBL/GenBank/DDBJ databases">
        <title>Genomic Encyclopedia of Type Strains, Phase IV (KMG-IV): sequencing the most valuable type-strain genomes for metagenomic binning, comparative biology and taxonomic classification.</title>
        <authorList>
            <person name="Goeker M."/>
        </authorList>
    </citation>
    <scope>NUCLEOTIDE SEQUENCE [LARGE SCALE GENOMIC DNA]</scope>
    <source>
        <strain evidence="1 2">YC6886</strain>
    </source>
</reference>
<evidence type="ECO:0000313" key="1">
    <source>
        <dbReference type="EMBL" id="MBB5353828.1"/>
    </source>
</evidence>
<name>A0A840VGW1_9BACT</name>
<evidence type="ECO:0008006" key="3">
    <source>
        <dbReference type="Google" id="ProtNLM"/>
    </source>
</evidence>
<protein>
    <recommendedName>
        <fullName evidence="3">Transcriptional regulator, AbiEi antitoxin, Type IV TA system</fullName>
    </recommendedName>
</protein>
<dbReference type="AlphaFoldDB" id="A0A840VGW1"/>